<dbReference type="PANTHER" id="PTHR47271:SF2">
    <property type="entry name" value="ARGININE DEIMINASE"/>
    <property type="match status" value="1"/>
</dbReference>
<gene>
    <name evidence="5 7" type="primary">arcA</name>
    <name evidence="7" type="ORF">DRB17_15005</name>
</gene>
<keyword evidence="5" id="KW-0963">Cytoplasm</keyword>
<dbReference type="SUPFAM" id="SSF55909">
    <property type="entry name" value="Pentein"/>
    <property type="match status" value="1"/>
</dbReference>
<dbReference type="PIRSF" id="PIRSF006356">
    <property type="entry name" value="Arg_deiminase"/>
    <property type="match status" value="1"/>
</dbReference>
<evidence type="ECO:0000256" key="3">
    <source>
        <dbReference type="ARBA" id="ARBA00022801"/>
    </source>
</evidence>
<dbReference type="EC" id="3.5.3.6" evidence="5"/>
<dbReference type="PANTHER" id="PTHR47271">
    <property type="entry name" value="ARGININE DEIMINASE"/>
    <property type="match status" value="1"/>
</dbReference>
<keyword evidence="3 5" id="KW-0378">Hydrolase</keyword>
<dbReference type="Gene3D" id="1.10.3930.10">
    <property type="entry name" value="Arginine deiminase"/>
    <property type="match status" value="1"/>
</dbReference>
<dbReference type="NCBIfam" id="NF002381">
    <property type="entry name" value="PRK01388.1"/>
    <property type="match status" value="1"/>
</dbReference>
<evidence type="ECO:0000256" key="2">
    <source>
        <dbReference type="ARBA" id="ARBA00010206"/>
    </source>
</evidence>
<sequence>MANETSEAKLGVHSEVGRLRRVLVHRPDLSLRRLTPRNCADLLFDDVLWVKRAREEHDVFVDSLRDRGVEVLLLRDLLTETMRDPKARTWLLERKIRDSVVGPFLTERLRSYLEEMPAEDLARNLIGGIARAELPFQHESLYFGQLRENEFVLPPLPNHLFTRDTSCWVADGVSVNPMAKPARRQETLNLEAIYSFHPAFADSEFDVWFGGNDTDAGSGNGAATIEGGDVMPIGHRTVLVGMGERTTPQAVEALAQQLLQANAVDQVIAAELPRERSYMHLDTVMTMVDRDAFVIFPEVVHRIRGWHLRLAGSRVTIEQAPDFLDAVAEALGVERLRTITTGGDDYEAEREQWDDGNNVLAIEPGVVIGYDRNVDTNTKLRKEGIEVITIPGFELSRGRGGAHCMSCPIARDPI</sequence>
<evidence type="ECO:0000256" key="4">
    <source>
        <dbReference type="ARBA" id="ARBA00049429"/>
    </source>
</evidence>
<comment type="pathway">
    <text evidence="1 5">Amino-acid degradation; L-arginine degradation via ADI pathway; carbamoyl phosphate from L-arginine: step 1/2.</text>
</comment>
<accession>A0A369T814</accession>
<keyword evidence="8" id="KW-1185">Reference proteome</keyword>
<dbReference type="Proteomes" id="UP000253941">
    <property type="component" value="Unassembled WGS sequence"/>
</dbReference>
<dbReference type="GO" id="GO:0005737">
    <property type="term" value="C:cytoplasm"/>
    <property type="evidence" value="ECO:0007669"/>
    <property type="project" value="UniProtKB-SubCell"/>
</dbReference>
<protein>
    <recommendedName>
        <fullName evidence="5">Arginine deiminase</fullName>
        <shortName evidence="5">ADI</shortName>
        <ecNumber evidence="5">3.5.3.6</ecNumber>
    </recommendedName>
    <alternativeName>
        <fullName evidence="5">Arginine dihydrolase</fullName>
        <shortName evidence="5">AD</shortName>
    </alternativeName>
</protein>
<evidence type="ECO:0000256" key="6">
    <source>
        <dbReference type="PIRSR" id="PIRSR006356-1"/>
    </source>
</evidence>
<evidence type="ECO:0000256" key="5">
    <source>
        <dbReference type="HAMAP-Rule" id="MF_00242"/>
    </source>
</evidence>
<comment type="subcellular location">
    <subcellularLocation>
        <location evidence="5">Cytoplasm</location>
    </subcellularLocation>
</comment>
<dbReference type="HAMAP" id="MF_00242">
    <property type="entry name" value="Arg_deiminase"/>
    <property type="match status" value="1"/>
</dbReference>
<comment type="similarity">
    <text evidence="2 5">Belongs to the arginine deiminase family.</text>
</comment>
<dbReference type="UniPathway" id="UPA00254">
    <property type="reaction ID" value="UER00364"/>
</dbReference>
<dbReference type="Pfam" id="PF02274">
    <property type="entry name" value="ADI"/>
    <property type="match status" value="1"/>
</dbReference>
<comment type="caution">
    <text evidence="7">The sequence shown here is derived from an EMBL/GenBank/DDBJ whole genome shotgun (WGS) entry which is preliminary data.</text>
</comment>
<reference evidence="7 8" key="1">
    <citation type="submission" date="2018-07" db="EMBL/GenBank/DDBJ databases">
        <title>Venubactetium sediminum gen. nov., sp. nov., isolated from a marine solar saltern.</title>
        <authorList>
            <person name="Wang S."/>
        </authorList>
    </citation>
    <scope>NUCLEOTIDE SEQUENCE [LARGE SCALE GENOMIC DNA]</scope>
    <source>
        <strain evidence="7 8">WD2A32</strain>
    </source>
</reference>
<dbReference type="GO" id="GO:0016990">
    <property type="term" value="F:arginine deiminase activity"/>
    <property type="evidence" value="ECO:0007669"/>
    <property type="project" value="UniProtKB-UniRule"/>
</dbReference>
<dbReference type="GO" id="GO:0019546">
    <property type="term" value="P:L-arginine deiminase pathway"/>
    <property type="evidence" value="ECO:0007669"/>
    <property type="project" value="UniProtKB-UniRule"/>
</dbReference>
<dbReference type="PRINTS" id="PR01466">
    <property type="entry name" value="ARGDEIMINASE"/>
</dbReference>
<evidence type="ECO:0000313" key="7">
    <source>
        <dbReference type="EMBL" id="RDD61032.1"/>
    </source>
</evidence>
<evidence type="ECO:0000313" key="8">
    <source>
        <dbReference type="Proteomes" id="UP000253941"/>
    </source>
</evidence>
<proteinExistence type="inferred from homology"/>
<dbReference type="Gene3D" id="3.75.10.10">
    <property type="entry name" value="L-arginine/glycine Amidinotransferase, Chain A"/>
    <property type="match status" value="1"/>
</dbReference>
<feature type="active site" description="Amidino-cysteine intermediate" evidence="5 6">
    <location>
        <position position="404"/>
    </location>
</feature>
<evidence type="ECO:0000256" key="1">
    <source>
        <dbReference type="ARBA" id="ARBA00005213"/>
    </source>
</evidence>
<name>A0A369T814_9PROT</name>
<organism evidence="7 8">
    <name type="scientific">Ferruginivarius sediminum</name>
    <dbReference type="NCBI Taxonomy" id="2661937"/>
    <lineage>
        <taxon>Bacteria</taxon>
        <taxon>Pseudomonadati</taxon>
        <taxon>Pseudomonadota</taxon>
        <taxon>Alphaproteobacteria</taxon>
        <taxon>Rhodospirillales</taxon>
        <taxon>Rhodospirillaceae</taxon>
        <taxon>Ferruginivarius</taxon>
    </lineage>
</organism>
<keyword evidence="5" id="KW-0056">Arginine metabolism</keyword>
<dbReference type="EMBL" id="QPMH01000016">
    <property type="protein sequence ID" value="RDD61032.1"/>
    <property type="molecule type" value="Genomic_DNA"/>
</dbReference>
<dbReference type="RefSeq" id="WP_114583035.1">
    <property type="nucleotide sequence ID" value="NZ_QPMH01000016.1"/>
</dbReference>
<dbReference type="NCBIfam" id="TIGR01078">
    <property type="entry name" value="arcA"/>
    <property type="match status" value="1"/>
</dbReference>
<dbReference type="AlphaFoldDB" id="A0A369T814"/>
<comment type="catalytic activity">
    <reaction evidence="4 5">
        <text>L-arginine + H2O = L-citrulline + NH4(+)</text>
        <dbReference type="Rhea" id="RHEA:19597"/>
        <dbReference type="ChEBI" id="CHEBI:15377"/>
        <dbReference type="ChEBI" id="CHEBI:28938"/>
        <dbReference type="ChEBI" id="CHEBI:32682"/>
        <dbReference type="ChEBI" id="CHEBI:57743"/>
        <dbReference type="EC" id="3.5.3.6"/>
    </reaction>
</comment>
<dbReference type="InterPro" id="IPR003876">
    <property type="entry name" value="Arg_deiminase"/>
</dbReference>